<keyword evidence="3" id="KW-0274">FAD</keyword>
<dbReference type="Proteomes" id="UP000027986">
    <property type="component" value="Chromosome"/>
</dbReference>
<sequence length="462" mass="49984">MAFTQNTNVRPRILVVGGGYLGFITTKKLLASLKDGEGSVTVVDPNPYMTYQPFLPEVAAGSIEARHALVPLRRHLKGAEIITGKVTSIDHANRTVNVDPELGDDFTLEYDHIVMAAGSVPRALPIPGLAEEGIGFKTIEEAVTLRDHVLARLDEAAVLTDPEERKRALTFVFVGGGFAGIEAIAEIQDMVKDAIKYYTRLSPEDPRFVLVEAMSRVMPEVSEEQAKWVVASLRERGVDVYLDTQLKSCENKHIVLSTGEEFDADTIVWNAGVKANPVLVDSDLPIDDRGRLMVGTDLRVRDDEGNVVEGAWGAGDNAAVPDVTGMGPGGFCVPNAQHALRHAPVLAANILTTIRGGGEMKQYKHKTIGSVAGLGVGKGVAQVGKYGLRGLPAWMMHRGYHAYAMPTLERKARILGNWAVGMMFGRDATALMDLETPRHAFVDAANSKPAPKKEPKHVEAAK</sequence>
<dbReference type="PANTHER" id="PTHR43706">
    <property type="entry name" value="NADH DEHYDROGENASE"/>
    <property type="match status" value="1"/>
</dbReference>
<keyword evidence="7" id="KW-1185">Reference proteome</keyword>
<keyword evidence="2" id="KW-0285">Flavoprotein</keyword>
<protein>
    <submittedName>
        <fullName evidence="6">NADH dehydrogenase</fullName>
    </submittedName>
</protein>
<dbReference type="OrthoDB" id="9781621at2"/>
<comment type="similarity">
    <text evidence="1">Belongs to the NADH dehydrogenase family.</text>
</comment>
<evidence type="ECO:0000256" key="4">
    <source>
        <dbReference type="ARBA" id="ARBA00023002"/>
    </source>
</evidence>
<proteinExistence type="inferred from homology"/>
<keyword evidence="5" id="KW-0520">NAD</keyword>
<evidence type="ECO:0000256" key="2">
    <source>
        <dbReference type="ARBA" id="ARBA00022630"/>
    </source>
</evidence>
<dbReference type="InterPro" id="IPR036188">
    <property type="entry name" value="FAD/NAD-bd_sf"/>
</dbReference>
<dbReference type="GeneID" id="41839941"/>
<dbReference type="AlphaFoldDB" id="A0A075JIY4"/>
<organism evidence="6 7">
    <name type="scientific">Dermacoccus nishinomiyaensis</name>
    <dbReference type="NCBI Taxonomy" id="1274"/>
    <lineage>
        <taxon>Bacteria</taxon>
        <taxon>Bacillati</taxon>
        <taxon>Actinomycetota</taxon>
        <taxon>Actinomycetes</taxon>
        <taxon>Micrococcales</taxon>
        <taxon>Dermacoccaceae</taxon>
        <taxon>Dermacoccus</taxon>
    </lineage>
</organism>
<dbReference type="PRINTS" id="PR00368">
    <property type="entry name" value="FADPNR"/>
</dbReference>
<gene>
    <name evidence="6" type="ORF">HX89_01605</name>
</gene>
<evidence type="ECO:0000256" key="3">
    <source>
        <dbReference type="ARBA" id="ARBA00022827"/>
    </source>
</evidence>
<dbReference type="RefSeq" id="WP_006947068.1">
    <property type="nucleotide sequence ID" value="NZ_CAKZHM010000187.1"/>
</dbReference>
<dbReference type="eggNOG" id="COG1252">
    <property type="taxonomic scope" value="Bacteria"/>
</dbReference>
<dbReference type="PANTHER" id="PTHR43706:SF45">
    <property type="entry name" value="NADH DEHYDROGENASE-LIKE PROTEIN RV1812C"/>
    <property type="match status" value="1"/>
</dbReference>
<accession>A0A075JIY4</accession>
<reference evidence="6 7" key="1">
    <citation type="submission" date="2014-07" db="EMBL/GenBank/DDBJ databases">
        <title>Genome Sequencing of Dermacoccus nishinomiyaensis.</title>
        <authorList>
            <person name="Hong K.W."/>
            <person name="Chan K.G."/>
        </authorList>
    </citation>
    <scope>NUCLEOTIDE SEQUENCE [LARGE SCALE GENOMIC DNA]</scope>
    <source>
        <strain evidence="6 7">M25</strain>
    </source>
</reference>
<evidence type="ECO:0000313" key="6">
    <source>
        <dbReference type="EMBL" id="AIF39888.1"/>
    </source>
</evidence>
<dbReference type="Gene3D" id="3.50.50.100">
    <property type="match status" value="1"/>
</dbReference>
<dbReference type="EMBL" id="CP008889">
    <property type="protein sequence ID" value="AIF39888.1"/>
    <property type="molecule type" value="Genomic_DNA"/>
</dbReference>
<dbReference type="Pfam" id="PF07992">
    <property type="entry name" value="Pyr_redox_2"/>
    <property type="match status" value="1"/>
</dbReference>
<dbReference type="KEGG" id="dni:HX89_01605"/>
<evidence type="ECO:0000256" key="5">
    <source>
        <dbReference type="ARBA" id="ARBA00023027"/>
    </source>
</evidence>
<dbReference type="HOGENOM" id="CLU_021377_7_1_11"/>
<dbReference type="GO" id="GO:0003954">
    <property type="term" value="F:NADH dehydrogenase activity"/>
    <property type="evidence" value="ECO:0007669"/>
    <property type="project" value="InterPro"/>
</dbReference>
<name>A0A075JIY4_9MICO</name>
<evidence type="ECO:0000256" key="1">
    <source>
        <dbReference type="ARBA" id="ARBA00005272"/>
    </source>
</evidence>
<dbReference type="InterPro" id="IPR023753">
    <property type="entry name" value="FAD/NAD-binding_dom"/>
</dbReference>
<keyword evidence="4" id="KW-0560">Oxidoreductase</keyword>
<dbReference type="InterPro" id="IPR045024">
    <property type="entry name" value="NDH-2"/>
</dbReference>
<dbReference type="SUPFAM" id="SSF51905">
    <property type="entry name" value="FAD/NAD(P)-binding domain"/>
    <property type="match status" value="2"/>
</dbReference>
<evidence type="ECO:0000313" key="7">
    <source>
        <dbReference type="Proteomes" id="UP000027986"/>
    </source>
</evidence>